<gene>
    <name evidence="2" type="ORF">ACFP1M_11095</name>
</gene>
<name>A0ABW1UC23_9LACO</name>
<dbReference type="Gene3D" id="1.10.10.10">
    <property type="entry name" value="Winged helix-like DNA-binding domain superfamily/Winged helix DNA-binding domain"/>
    <property type="match status" value="1"/>
</dbReference>
<dbReference type="RefSeq" id="WP_125575107.1">
    <property type="nucleotide sequence ID" value="NZ_JBHSSO010000070.1"/>
</dbReference>
<organism evidence="2 3">
    <name type="scientific">Levilactobacillus angrenensis</name>
    <dbReference type="NCBI Taxonomy" id="2486020"/>
    <lineage>
        <taxon>Bacteria</taxon>
        <taxon>Bacillati</taxon>
        <taxon>Bacillota</taxon>
        <taxon>Bacilli</taxon>
        <taxon>Lactobacillales</taxon>
        <taxon>Lactobacillaceae</taxon>
        <taxon>Levilactobacillus</taxon>
    </lineage>
</organism>
<accession>A0ABW1UC23</accession>
<comment type="caution">
    <text evidence="2">The sequence shown here is derived from an EMBL/GenBank/DDBJ whole genome shotgun (WGS) entry which is preliminary data.</text>
</comment>
<evidence type="ECO:0000313" key="3">
    <source>
        <dbReference type="Proteomes" id="UP001596258"/>
    </source>
</evidence>
<dbReference type="InterPro" id="IPR036390">
    <property type="entry name" value="WH_DNA-bd_sf"/>
</dbReference>
<reference evidence="3" key="1">
    <citation type="journal article" date="2019" name="Int. J. Syst. Evol. Microbiol.">
        <title>The Global Catalogue of Microorganisms (GCM) 10K type strain sequencing project: providing services to taxonomists for standard genome sequencing and annotation.</title>
        <authorList>
            <consortium name="The Broad Institute Genomics Platform"/>
            <consortium name="The Broad Institute Genome Sequencing Center for Infectious Disease"/>
            <person name="Wu L."/>
            <person name="Ma J."/>
        </authorList>
    </citation>
    <scope>NUCLEOTIDE SEQUENCE [LARGE SCALE GENOMIC DNA]</scope>
    <source>
        <strain evidence="3">CCM 8893</strain>
    </source>
</reference>
<keyword evidence="3" id="KW-1185">Reference proteome</keyword>
<dbReference type="SUPFAM" id="SSF46785">
    <property type="entry name" value="Winged helix' DNA-binding domain"/>
    <property type="match status" value="1"/>
</dbReference>
<evidence type="ECO:0000259" key="1">
    <source>
        <dbReference type="Pfam" id="PF12802"/>
    </source>
</evidence>
<protein>
    <submittedName>
        <fullName evidence="2">MarR family winged helix-turn-helix transcriptional regulator</fullName>
    </submittedName>
</protein>
<sequence length="142" mass="15724">MAHHFTTTCAYFTAARYMRSVEQLADRIYAPTGMKPAYAYIMLALEDQHPQTIKTLSTQLGYERSSISRMVKTLANRQLVTLTAQGRATSIDLTATSADFLRTANDCLATFSAATDHVLGDTKAPMTALLTKNNQKLREDTL</sequence>
<feature type="domain" description="HTH marR-type" evidence="1">
    <location>
        <begin position="33"/>
        <end position="85"/>
    </location>
</feature>
<proteinExistence type="predicted"/>
<dbReference type="EMBL" id="JBHSSO010000070">
    <property type="protein sequence ID" value="MFC6290718.1"/>
    <property type="molecule type" value="Genomic_DNA"/>
</dbReference>
<dbReference type="InterPro" id="IPR036388">
    <property type="entry name" value="WH-like_DNA-bd_sf"/>
</dbReference>
<evidence type="ECO:0000313" key="2">
    <source>
        <dbReference type="EMBL" id="MFC6290718.1"/>
    </source>
</evidence>
<dbReference type="Proteomes" id="UP001596258">
    <property type="component" value="Unassembled WGS sequence"/>
</dbReference>
<dbReference type="InterPro" id="IPR000835">
    <property type="entry name" value="HTH_MarR-typ"/>
</dbReference>
<dbReference type="Pfam" id="PF12802">
    <property type="entry name" value="MarR_2"/>
    <property type="match status" value="1"/>
</dbReference>